<evidence type="ECO:0000256" key="1">
    <source>
        <dbReference type="ARBA" id="ARBA00008056"/>
    </source>
</evidence>
<name>A0A9P7Q239_9HYPO</name>
<keyword evidence="9" id="KW-1185">Reference proteome</keyword>
<sequence>MSFTSIPMLDLELARHPATKPAFLDQLLHALVEVGFLYLKNAGIPAPLLEEVTSKGKAFFEMPLEEKLKIQMIHTNSFLGYSRLSTEITAHQIDHREQFDLSTTHALPAPNAPLYHNLLAPNQWPSEIHAPGFRATYTEYMRRMGDMSVWFTSLIAEAIGLPGDAFNKYFDEEQQHKLKIVRYPDVAELRGSVVGRRAENQKEDGDDTDKQPRQGVGPHKDSMLTSYLLQASPHRGLQVQNVQGRWVDCPPVEGTLVVAIGQGLEALTRGVCVSTTHRVLSPAAGAGARFSIPFFQGVKLDAAFEDLESVGVGRVPAEVRRLREEVVERAGGRMDDVEFTFRGGGVAKTLGEATLRNRIKSHPDVGEKWYPDLLRAIREEQAAAVAAAAGGD</sequence>
<keyword evidence="2 5" id="KW-0479">Metal-binding</keyword>
<dbReference type="Pfam" id="PF14226">
    <property type="entry name" value="DIOX_N"/>
    <property type="match status" value="1"/>
</dbReference>
<keyword evidence="3 5" id="KW-0560">Oxidoreductase</keyword>
<evidence type="ECO:0000313" key="9">
    <source>
        <dbReference type="Proteomes" id="UP000732380"/>
    </source>
</evidence>
<evidence type="ECO:0000256" key="5">
    <source>
        <dbReference type="RuleBase" id="RU003682"/>
    </source>
</evidence>
<dbReference type="GO" id="GO:0016491">
    <property type="term" value="F:oxidoreductase activity"/>
    <property type="evidence" value="ECO:0007669"/>
    <property type="project" value="UniProtKB-KW"/>
</dbReference>
<dbReference type="Gene3D" id="2.60.120.330">
    <property type="entry name" value="B-lactam Antibiotic, Isopenicillin N Synthase, Chain"/>
    <property type="match status" value="1"/>
</dbReference>
<dbReference type="AlphaFoldDB" id="A0A9P7Q239"/>
<dbReference type="PANTHER" id="PTHR10209">
    <property type="entry name" value="OXIDOREDUCTASE, 2OG-FE II OXYGENASE FAMILY PROTEIN"/>
    <property type="match status" value="1"/>
</dbReference>
<dbReference type="SUPFAM" id="SSF51197">
    <property type="entry name" value="Clavaminate synthase-like"/>
    <property type="match status" value="1"/>
</dbReference>
<dbReference type="InterPro" id="IPR026992">
    <property type="entry name" value="DIOX_N"/>
</dbReference>
<proteinExistence type="inferred from homology"/>
<dbReference type="PANTHER" id="PTHR10209:SF812">
    <property type="entry name" value="2OG-FE(II) OXYGENASE FAMILY, PUTATIVE (AFU_ORTHOLOGUE AFUA_3G14880)-RELATED"/>
    <property type="match status" value="1"/>
</dbReference>
<gene>
    <name evidence="8" type="ORF">E4U13_002383</name>
</gene>
<reference evidence="8 9" key="1">
    <citation type="journal article" date="2020" name="bioRxiv">
        <title>Whole genome comparisons of ergot fungi reveals the divergence and evolution of species within the genus Claviceps are the result of varying mechanisms driving genome evolution and host range expansion.</title>
        <authorList>
            <person name="Wyka S.A."/>
            <person name="Mondo S.J."/>
            <person name="Liu M."/>
            <person name="Dettman J."/>
            <person name="Nalam V."/>
            <person name="Broders K.D."/>
        </authorList>
    </citation>
    <scope>NUCLEOTIDE SEQUENCE [LARGE SCALE GENOMIC DNA]</scope>
    <source>
        <strain evidence="8 9">LM576</strain>
    </source>
</reference>
<dbReference type="EMBL" id="SRQM01000200">
    <property type="protein sequence ID" value="KAG6115891.1"/>
    <property type="molecule type" value="Genomic_DNA"/>
</dbReference>
<dbReference type="Proteomes" id="UP000732380">
    <property type="component" value="Unassembled WGS sequence"/>
</dbReference>
<protein>
    <recommendedName>
        <fullName evidence="7">Fe2OG dioxygenase domain-containing protein</fullName>
    </recommendedName>
</protein>
<comment type="caution">
    <text evidence="8">The sequence shown here is derived from an EMBL/GenBank/DDBJ whole genome shotgun (WGS) entry which is preliminary data.</text>
</comment>
<dbReference type="GO" id="GO:0046872">
    <property type="term" value="F:metal ion binding"/>
    <property type="evidence" value="ECO:0007669"/>
    <property type="project" value="UniProtKB-KW"/>
</dbReference>
<dbReference type="InterPro" id="IPR005123">
    <property type="entry name" value="Oxoglu/Fe-dep_dioxygenase_dom"/>
</dbReference>
<evidence type="ECO:0000313" key="8">
    <source>
        <dbReference type="EMBL" id="KAG6115891.1"/>
    </source>
</evidence>
<feature type="domain" description="Fe2OG dioxygenase" evidence="7">
    <location>
        <begin position="174"/>
        <end position="298"/>
    </location>
</feature>
<evidence type="ECO:0000256" key="6">
    <source>
        <dbReference type="SAM" id="MobiDB-lite"/>
    </source>
</evidence>
<evidence type="ECO:0000256" key="3">
    <source>
        <dbReference type="ARBA" id="ARBA00023002"/>
    </source>
</evidence>
<dbReference type="PROSITE" id="PS51471">
    <property type="entry name" value="FE2OG_OXY"/>
    <property type="match status" value="1"/>
</dbReference>
<comment type="similarity">
    <text evidence="1 5">Belongs to the iron/ascorbate-dependent oxidoreductase family.</text>
</comment>
<keyword evidence="4 5" id="KW-0408">Iron</keyword>
<feature type="compositionally biased region" description="Basic and acidic residues" evidence="6">
    <location>
        <begin position="196"/>
        <end position="219"/>
    </location>
</feature>
<evidence type="ECO:0000256" key="4">
    <source>
        <dbReference type="ARBA" id="ARBA00023004"/>
    </source>
</evidence>
<evidence type="ECO:0000259" key="7">
    <source>
        <dbReference type="PROSITE" id="PS51471"/>
    </source>
</evidence>
<dbReference type="InterPro" id="IPR044861">
    <property type="entry name" value="IPNS-like_FE2OG_OXY"/>
</dbReference>
<feature type="region of interest" description="Disordered" evidence="6">
    <location>
        <begin position="192"/>
        <end position="219"/>
    </location>
</feature>
<dbReference type="GO" id="GO:0044283">
    <property type="term" value="P:small molecule biosynthetic process"/>
    <property type="evidence" value="ECO:0007669"/>
    <property type="project" value="UniProtKB-ARBA"/>
</dbReference>
<dbReference type="Pfam" id="PF03171">
    <property type="entry name" value="2OG-FeII_Oxy"/>
    <property type="match status" value="1"/>
</dbReference>
<organism evidence="8 9">
    <name type="scientific">Claviceps humidiphila</name>
    <dbReference type="NCBI Taxonomy" id="1294629"/>
    <lineage>
        <taxon>Eukaryota</taxon>
        <taxon>Fungi</taxon>
        <taxon>Dikarya</taxon>
        <taxon>Ascomycota</taxon>
        <taxon>Pezizomycotina</taxon>
        <taxon>Sordariomycetes</taxon>
        <taxon>Hypocreomycetidae</taxon>
        <taxon>Hypocreales</taxon>
        <taxon>Clavicipitaceae</taxon>
        <taxon>Claviceps</taxon>
    </lineage>
</organism>
<accession>A0A9P7Q239</accession>
<dbReference type="InterPro" id="IPR027443">
    <property type="entry name" value="IPNS-like_sf"/>
</dbReference>
<evidence type="ECO:0000256" key="2">
    <source>
        <dbReference type="ARBA" id="ARBA00022723"/>
    </source>
</evidence>